<evidence type="ECO:0000256" key="1">
    <source>
        <dbReference type="SAM" id="MobiDB-lite"/>
    </source>
</evidence>
<evidence type="ECO:0000256" key="2">
    <source>
        <dbReference type="SAM" id="SignalP"/>
    </source>
</evidence>
<comment type="caution">
    <text evidence="3">The sequence shown here is derived from an EMBL/GenBank/DDBJ whole genome shotgun (WGS) entry which is preliminary data.</text>
</comment>
<dbReference type="Proteomes" id="UP001358586">
    <property type="component" value="Chromosome 8"/>
</dbReference>
<accession>A0ABR0P1L3</accession>
<dbReference type="EMBL" id="JARKNE010000008">
    <property type="protein sequence ID" value="KAK5811286.1"/>
    <property type="molecule type" value="Genomic_DNA"/>
</dbReference>
<organism evidence="3 4">
    <name type="scientific">Gossypium arboreum</name>
    <name type="common">Tree cotton</name>
    <name type="synonym">Gossypium nanking</name>
    <dbReference type="NCBI Taxonomy" id="29729"/>
    <lineage>
        <taxon>Eukaryota</taxon>
        <taxon>Viridiplantae</taxon>
        <taxon>Streptophyta</taxon>
        <taxon>Embryophyta</taxon>
        <taxon>Tracheophyta</taxon>
        <taxon>Spermatophyta</taxon>
        <taxon>Magnoliopsida</taxon>
        <taxon>eudicotyledons</taxon>
        <taxon>Gunneridae</taxon>
        <taxon>Pentapetalae</taxon>
        <taxon>rosids</taxon>
        <taxon>malvids</taxon>
        <taxon>Malvales</taxon>
        <taxon>Malvaceae</taxon>
        <taxon>Malvoideae</taxon>
        <taxon>Gossypium</taxon>
    </lineage>
</organism>
<feature type="region of interest" description="Disordered" evidence="1">
    <location>
        <begin position="90"/>
        <end position="113"/>
    </location>
</feature>
<evidence type="ECO:0000313" key="4">
    <source>
        <dbReference type="Proteomes" id="UP001358586"/>
    </source>
</evidence>
<evidence type="ECO:0000313" key="3">
    <source>
        <dbReference type="EMBL" id="KAK5811286.1"/>
    </source>
</evidence>
<feature type="signal peptide" evidence="2">
    <location>
        <begin position="1"/>
        <end position="16"/>
    </location>
</feature>
<keyword evidence="4" id="KW-1185">Reference proteome</keyword>
<reference evidence="3 4" key="1">
    <citation type="submission" date="2023-03" db="EMBL/GenBank/DDBJ databases">
        <title>WGS of Gossypium arboreum.</title>
        <authorList>
            <person name="Yu D."/>
        </authorList>
    </citation>
    <scope>NUCLEOTIDE SEQUENCE [LARGE SCALE GENOMIC DNA]</scope>
    <source>
        <tissue evidence="3">Leaf</tissue>
    </source>
</reference>
<name>A0ABR0P1L3_GOSAR</name>
<gene>
    <name evidence="3" type="ORF">PVK06_026614</name>
</gene>
<feature type="chain" id="PRO_5047324329" evidence="2">
    <location>
        <begin position="17"/>
        <end position="113"/>
    </location>
</feature>
<keyword evidence="2" id="KW-0732">Signal</keyword>
<protein>
    <submittedName>
        <fullName evidence="3">Uncharacterized protein</fullName>
    </submittedName>
</protein>
<sequence length="113" mass="12415">MCPFFHFDSLAQFALGVCSFCIEEVDPDISLHPMGKRTTRPATPTREVAIGDDAPAPPLMLYTTHSRVILLDRFSGLLVMSRVANCPRCRDPNTSPDYSIGRSDGQCVQRAGT</sequence>
<proteinExistence type="predicted"/>